<dbReference type="PANTHER" id="PTHR40788">
    <property type="entry name" value="CLR5 DOMAIN-CONTAINING PROTEIN-RELATED"/>
    <property type="match status" value="1"/>
</dbReference>
<dbReference type="GeneID" id="80910428"/>
<dbReference type="Proteomes" id="UP001140513">
    <property type="component" value="Unassembled WGS sequence"/>
</dbReference>
<name>A0A9W8XHX0_9PLEO</name>
<proteinExistence type="predicted"/>
<evidence type="ECO:0000313" key="2">
    <source>
        <dbReference type="Proteomes" id="UP001140513"/>
    </source>
</evidence>
<dbReference type="AlphaFoldDB" id="A0A9W8XHX0"/>
<accession>A0A9W8XHX0</accession>
<gene>
    <name evidence="1" type="ORF">N0V89_006898</name>
</gene>
<organism evidence="1 2">
    <name type="scientific">Didymosphaeria variabile</name>
    <dbReference type="NCBI Taxonomy" id="1932322"/>
    <lineage>
        <taxon>Eukaryota</taxon>
        <taxon>Fungi</taxon>
        <taxon>Dikarya</taxon>
        <taxon>Ascomycota</taxon>
        <taxon>Pezizomycotina</taxon>
        <taxon>Dothideomycetes</taxon>
        <taxon>Pleosporomycetidae</taxon>
        <taxon>Pleosporales</taxon>
        <taxon>Massarineae</taxon>
        <taxon>Didymosphaeriaceae</taxon>
        <taxon>Didymosphaeria</taxon>
    </lineage>
</organism>
<evidence type="ECO:0000313" key="1">
    <source>
        <dbReference type="EMBL" id="KAJ4351555.1"/>
    </source>
</evidence>
<dbReference type="OrthoDB" id="2922289at2759"/>
<keyword evidence="2" id="KW-1185">Reference proteome</keyword>
<reference evidence="1" key="1">
    <citation type="submission" date="2022-10" db="EMBL/GenBank/DDBJ databases">
        <title>Tapping the CABI collections for fungal endophytes: first genome assemblies for Collariella, Neodidymelliopsis, Ascochyta clinopodiicola, Didymella pomorum, Didymosphaeria variabile, Neocosmospora piperis and Neocucurbitaria cava.</title>
        <authorList>
            <person name="Hill R."/>
        </authorList>
    </citation>
    <scope>NUCLEOTIDE SEQUENCE</scope>
    <source>
        <strain evidence="1">IMI 356815</strain>
    </source>
</reference>
<comment type="caution">
    <text evidence="1">The sequence shown here is derived from an EMBL/GenBank/DDBJ whole genome shotgun (WGS) entry which is preliminary data.</text>
</comment>
<sequence>MAHNEQDNEESLLGPMEAHLHAHAVSDDTATEEIQNKIYSAMESFMADATETSDANASHELKAVLRVLYRKVPMTLELARVIQRLADDLSVALGNDFNYLEAVMERHEPEIRRRWIAKTRNERRALLLKVSPHMPEGHRPDLDIIYLERFANQEETSSLSDVLLWPYINLEDLCKTQPLLVFLNARAYNLPWTFALSESLFNPFGKAPGCPGRDKEQISMHFRFTKDPSPGVYGHVRIILEGDVEITSNLSEESIEYCQRQGLHLLYVQQHIMAFLVACVKEILHDKSGEALMNVPILTKDALSDRVNKTTEHTIFADTILLAPYRARSTVDFHRLRAYLAGLFNNAKDHIWALREDPSYMADTIRDEWSHRTEMIMDMTSRAKCIVTQVVREAYLNLAYFKTLYETADRLCQLFEDGVVNDLHTNFHAVQVIDLFARHMKDTLTKSIRYDTWGSPGMRHLYTREQGLRELCFKIRNNATGDQLEAELMHVFNFFDASGKGRVSDGVFFHKLDQLDSILRKNSGAQTMISPRVSQKLGSLSIMVECLRQLSLWRLSPEVQLFLEDHGHCEEKLSNKEGLQHFLKWFNALDKYKPLVTAVDIPQGCLNYPIHHFPNRQNVEQMRAAEKNLDSFWTHLDMFLAESTGQAQHELIQPCLAEHMRRTPAWIDEKTSMSEHVYVPLSRVLHDVSKQITGVFDRCAGVSNAKPKTHGMPNPTRTFPATSLDMSVTDEKSTALKHVKVDKRTFKTIKSIFGMHAQAGDVPKVVKWDEFKRTMIRTGFSAEKLQGSAWQFTPQGNTNVERGIQFHEPHPDSDIPYAMARRFGRRLERVYGWTRETFKLA</sequence>
<dbReference type="PANTHER" id="PTHR40788:SF2">
    <property type="entry name" value="CLR5 DOMAIN-CONTAINING PROTEIN"/>
    <property type="match status" value="1"/>
</dbReference>
<protein>
    <submittedName>
        <fullName evidence="1">Uncharacterized protein</fullName>
    </submittedName>
</protein>
<dbReference type="RefSeq" id="XP_056069911.1">
    <property type="nucleotide sequence ID" value="XM_056215664.1"/>
</dbReference>
<dbReference type="EMBL" id="JAPEUX010000005">
    <property type="protein sequence ID" value="KAJ4351555.1"/>
    <property type="molecule type" value="Genomic_DNA"/>
</dbReference>